<gene>
    <name evidence="2" type="ORF">Hypma_009896</name>
</gene>
<dbReference type="InterPro" id="IPR011333">
    <property type="entry name" value="SKP1/BTB/POZ_sf"/>
</dbReference>
<dbReference type="AlphaFoldDB" id="A0A369JUR9"/>
<sequence length="201" mass="22746">MPLVASSGPISKQFSKEFCFANADITFKSSDDVLFGVHKAQLEATTGGFVSTELHSKDEVVPLPESSAVLEWLFRFIYPKLRQKLDADLQFEMLDELSEAAEKYEVYNAMDACETRMSETLPNHADRIIHYAIKHNYSAMVDAAAEALLRQPVGQAMKKLPQNLFLAWALYHDQWSNLQRMAIYEHPYGFGGWFSFGVPGK</sequence>
<accession>A0A369JUR9</accession>
<dbReference type="STRING" id="39966.A0A369JUR9"/>
<dbReference type="Proteomes" id="UP000076154">
    <property type="component" value="Unassembled WGS sequence"/>
</dbReference>
<dbReference type="Pfam" id="PF00651">
    <property type="entry name" value="BTB"/>
    <property type="match status" value="1"/>
</dbReference>
<feature type="domain" description="BTB" evidence="1">
    <location>
        <begin position="23"/>
        <end position="121"/>
    </location>
</feature>
<evidence type="ECO:0000259" key="1">
    <source>
        <dbReference type="SMART" id="SM00225"/>
    </source>
</evidence>
<proteinExistence type="predicted"/>
<dbReference type="EMBL" id="LUEZ02000048">
    <property type="protein sequence ID" value="RDB23084.1"/>
    <property type="molecule type" value="Genomic_DNA"/>
</dbReference>
<dbReference type="Gene3D" id="3.30.710.10">
    <property type="entry name" value="Potassium Channel Kv1.1, Chain A"/>
    <property type="match status" value="1"/>
</dbReference>
<organism evidence="2 3">
    <name type="scientific">Hypsizygus marmoreus</name>
    <name type="common">White beech mushroom</name>
    <name type="synonym">Agaricus marmoreus</name>
    <dbReference type="NCBI Taxonomy" id="39966"/>
    <lineage>
        <taxon>Eukaryota</taxon>
        <taxon>Fungi</taxon>
        <taxon>Dikarya</taxon>
        <taxon>Basidiomycota</taxon>
        <taxon>Agaricomycotina</taxon>
        <taxon>Agaricomycetes</taxon>
        <taxon>Agaricomycetidae</taxon>
        <taxon>Agaricales</taxon>
        <taxon>Tricholomatineae</taxon>
        <taxon>Lyophyllaceae</taxon>
        <taxon>Hypsizygus</taxon>
    </lineage>
</organism>
<name>A0A369JUR9_HYPMA</name>
<dbReference type="SMART" id="SM00225">
    <property type="entry name" value="BTB"/>
    <property type="match status" value="1"/>
</dbReference>
<keyword evidence="3" id="KW-1185">Reference proteome</keyword>
<dbReference type="OrthoDB" id="3184970at2759"/>
<comment type="caution">
    <text evidence="2">The sequence shown here is derived from an EMBL/GenBank/DDBJ whole genome shotgun (WGS) entry which is preliminary data.</text>
</comment>
<evidence type="ECO:0000313" key="3">
    <source>
        <dbReference type="Proteomes" id="UP000076154"/>
    </source>
</evidence>
<dbReference type="InParanoid" id="A0A369JUR9"/>
<evidence type="ECO:0000313" key="2">
    <source>
        <dbReference type="EMBL" id="RDB23084.1"/>
    </source>
</evidence>
<dbReference type="InterPro" id="IPR000210">
    <property type="entry name" value="BTB/POZ_dom"/>
</dbReference>
<protein>
    <recommendedName>
        <fullName evidence="1">BTB domain-containing protein</fullName>
    </recommendedName>
</protein>
<reference evidence="2" key="1">
    <citation type="submission" date="2018-04" db="EMBL/GenBank/DDBJ databases">
        <title>Whole genome sequencing of Hypsizygus marmoreus.</title>
        <authorList>
            <person name="Choi I.-G."/>
            <person name="Min B."/>
            <person name="Kim J.-G."/>
            <person name="Kim S."/>
            <person name="Oh Y.-L."/>
            <person name="Kong W.-S."/>
            <person name="Park H."/>
            <person name="Jeong J."/>
            <person name="Song E.-S."/>
        </authorList>
    </citation>
    <scope>NUCLEOTIDE SEQUENCE [LARGE SCALE GENOMIC DNA]</scope>
    <source>
        <strain evidence="2">51987-8</strain>
    </source>
</reference>
<dbReference type="SUPFAM" id="SSF54695">
    <property type="entry name" value="POZ domain"/>
    <property type="match status" value="1"/>
</dbReference>